<sequence length="443" mass="48443">MKALVLLLLVFLLNEEAIEHTEAKVEGECNFSKALLPRPHSVSVLDFGAVGDGITLNTVAFQNAIFYLKSFTDKGGAQLYVPAGKWLTRTIDLTSHLTLFLEKDAIILGSEETSHWDVVDPLPSYGRSIEVAGGRYRSLITGKNVTDVVITGNNGTIDGQGSVWWEQFDKHALNYSRPHLVEFINSTYVTISNLTFLNAPAWHIRPAYCSNVLIQNITVHSPSRSPYTNGIVPDSSCHVCIESSNISTGQDAIVLKSGWDEYGISYGRPTEYVHIRKVRLKSIEGAGMAFGSEMSGGISEILLEDLFLHESHLGIEVKTARGRGGYIQNIFLSDVAMENVGTGMKATAYFDTHPDDDFDPTALPVVSNITFKDVIGTNISIAGNFTGLPESPFTSIFLSDILFSVLPDPTIPQWVCYAVIGFSSNVFPEPCPELQSPISIAIM</sequence>
<evidence type="ECO:0000256" key="2">
    <source>
        <dbReference type="ARBA" id="ARBA00022801"/>
    </source>
</evidence>
<keyword evidence="2 4" id="KW-0378">Hydrolase</keyword>
<dbReference type="InterPro" id="IPR051801">
    <property type="entry name" value="GH28_Enzymes"/>
</dbReference>
<dbReference type="GO" id="GO:0004650">
    <property type="term" value="F:polygalacturonase activity"/>
    <property type="evidence" value="ECO:0007669"/>
    <property type="project" value="InterPro"/>
</dbReference>
<reference evidence="7" key="1">
    <citation type="submission" date="2022-07" db="EMBL/GenBank/DDBJ databases">
        <authorList>
            <person name="Macas J."/>
            <person name="Novak P."/>
            <person name="Neumann P."/>
        </authorList>
    </citation>
    <scope>NUCLEOTIDE SEQUENCE</scope>
</reference>
<evidence type="ECO:0000313" key="8">
    <source>
        <dbReference type="Proteomes" id="UP001152484"/>
    </source>
</evidence>
<dbReference type="InterPro" id="IPR024535">
    <property type="entry name" value="RHGA/B-epi-like_pectate_lyase"/>
</dbReference>
<dbReference type="PANTHER" id="PTHR31339:SF5">
    <property type="entry name" value="HYDROLASE FAMILY 28 PROTEIN, PUTATIVE, EXPRESSED-RELATED"/>
    <property type="match status" value="1"/>
</dbReference>
<comment type="caution">
    <text evidence="7">The sequence shown here is derived from an EMBL/GenBank/DDBJ whole genome shotgun (WGS) entry which is preliminary data.</text>
</comment>
<dbReference type="GO" id="GO:0005975">
    <property type="term" value="P:carbohydrate metabolic process"/>
    <property type="evidence" value="ECO:0007669"/>
    <property type="project" value="InterPro"/>
</dbReference>
<dbReference type="PANTHER" id="PTHR31339">
    <property type="entry name" value="PECTIN LYASE-RELATED"/>
    <property type="match status" value="1"/>
</dbReference>
<evidence type="ECO:0000256" key="3">
    <source>
        <dbReference type="ARBA" id="ARBA00023295"/>
    </source>
</evidence>
<comment type="similarity">
    <text evidence="1 4">Belongs to the glycosyl hydrolase 28 family.</text>
</comment>
<dbReference type="InterPro" id="IPR012334">
    <property type="entry name" value="Pectin_lyas_fold"/>
</dbReference>
<dbReference type="InterPro" id="IPR000743">
    <property type="entry name" value="Glyco_hydro_28"/>
</dbReference>
<dbReference type="SUPFAM" id="SSF51126">
    <property type="entry name" value="Pectin lyase-like"/>
    <property type="match status" value="1"/>
</dbReference>
<keyword evidence="5" id="KW-0732">Signal</keyword>
<dbReference type="EMBL" id="CAMAPE010000010">
    <property type="protein sequence ID" value="CAH9079092.1"/>
    <property type="molecule type" value="Genomic_DNA"/>
</dbReference>
<evidence type="ECO:0000259" key="6">
    <source>
        <dbReference type="Pfam" id="PF12708"/>
    </source>
</evidence>
<evidence type="ECO:0000256" key="5">
    <source>
        <dbReference type="SAM" id="SignalP"/>
    </source>
</evidence>
<keyword evidence="3 4" id="KW-0326">Glycosidase</keyword>
<dbReference type="Gene3D" id="2.160.20.10">
    <property type="entry name" value="Single-stranded right-handed beta-helix, Pectin lyase-like"/>
    <property type="match status" value="1"/>
</dbReference>
<proteinExistence type="inferred from homology"/>
<dbReference type="InterPro" id="IPR011050">
    <property type="entry name" value="Pectin_lyase_fold/virulence"/>
</dbReference>
<evidence type="ECO:0000256" key="1">
    <source>
        <dbReference type="ARBA" id="ARBA00008834"/>
    </source>
</evidence>
<evidence type="ECO:0000313" key="7">
    <source>
        <dbReference type="EMBL" id="CAH9079092.1"/>
    </source>
</evidence>
<dbReference type="OrthoDB" id="187139at2759"/>
<name>A0A9P0YW96_CUSEU</name>
<dbReference type="Proteomes" id="UP001152484">
    <property type="component" value="Unassembled WGS sequence"/>
</dbReference>
<protein>
    <recommendedName>
        <fullName evidence="6">Rhamnogalacturonase A/B/Epimerase-like pectate lyase domain-containing protein</fullName>
    </recommendedName>
</protein>
<dbReference type="Pfam" id="PF12708">
    <property type="entry name" value="Pect-lyase_RHGA_epim"/>
    <property type="match status" value="1"/>
</dbReference>
<dbReference type="Pfam" id="PF00295">
    <property type="entry name" value="Glyco_hydro_28"/>
    <property type="match status" value="1"/>
</dbReference>
<evidence type="ECO:0000256" key="4">
    <source>
        <dbReference type="RuleBase" id="RU361169"/>
    </source>
</evidence>
<dbReference type="AlphaFoldDB" id="A0A9P0YW96"/>
<keyword evidence="8" id="KW-1185">Reference proteome</keyword>
<accession>A0A9P0YW96</accession>
<feature type="chain" id="PRO_5040302012" description="Rhamnogalacturonase A/B/Epimerase-like pectate lyase domain-containing protein" evidence="5">
    <location>
        <begin position="24"/>
        <end position="443"/>
    </location>
</feature>
<gene>
    <name evidence="7" type="ORF">CEURO_LOCUS7053</name>
</gene>
<feature type="signal peptide" evidence="5">
    <location>
        <begin position="1"/>
        <end position="23"/>
    </location>
</feature>
<organism evidence="7 8">
    <name type="scientific">Cuscuta europaea</name>
    <name type="common">European dodder</name>
    <dbReference type="NCBI Taxonomy" id="41803"/>
    <lineage>
        <taxon>Eukaryota</taxon>
        <taxon>Viridiplantae</taxon>
        <taxon>Streptophyta</taxon>
        <taxon>Embryophyta</taxon>
        <taxon>Tracheophyta</taxon>
        <taxon>Spermatophyta</taxon>
        <taxon>Magnoliopsida</taxon>
        <taxon>eudicotyledons</taxon>
        <taxon>Gunneridae</taxon>
        <taxon>Pentapetalae</taxon>
        <taxon>asterids</taxon>
        <taxon>lamiids</taxon>
        <taxon>Solanales</taxon>
        <taxon>Convolvulaceae</taxon>
        <taxon>Cuscuteae</taxon>
        <taxon>Cuscuta</taxon>
        <taxon>Cuscuta subgen. Cuscuta</taxon>
    </lineage>
</organism>
<feature type="domain" description="Rhamnogalacturonase A/B/Epimerase-like pectate lyase" evidence="6">
    <location>
        <begin position="42"/>
        <end position="98"/>
    </location>
</feature>